<protein>
    <submittedName>
        <fullName evidence="1">Uncharacterized protein</fullName>
    </submittedName>
</protein>
<reference evidence="2" key="1">
    <citation type="journal article" date="2019" name="Int. J. Syst. Evol. Microbiol.">
        <title>The Global Catalogue of Microorganisms (GCM) 10K type strain sequencing project: providing services to taxonomists for standard genome sequencing and annotation.</title>
        <authorList>
            <consortium name="The Broad Institute Genomics Platform"/>
            <consortium name="The Broad Institute Genome Sequencing Center for Infectious Disease"/>
            <person name="Wu L."/>
            <person name="Ma J."/>
        </authorList>
    </citation>
    <scope>NUCLEOTIDE SEQUENCE [LARGE SCALE GENOMIC DNA]</scope>
    <source>
        <strain evidence="2">JCM 31202</strain>
    </source>
</reference>
<dbReference type="RefSeq" id="WP_378295913.1">
    <property type="nucleotide sequence ID" value="NZ_JBHTJA010000001.1"/>
</dbReference>
<name>A0ABW3EFB1_9ACTN</name>
<comment type="caution">
    <text evidence="1">The sequence shown here is derived from an EMBL/GenBank/DDBJ whole genome shotgun (WGS) entry which is preliminary data.</text>
</comment>
<dbReference type="EMBL" id="JBHTJA010000001">
    <property type="protein sequence ID" value="MFD0898961.1"/>
    <property type="molecule type" value="Genomic_DNA"/>
</dbReference>
<evidence type="ECO:0000313" key="1">
    <source>
        <dbReference type="EMBL" id="MFD0898961.1"/>
    </source>
</evidence>
<sequence length="55" mass="5782">MDQWAEELTGAVLEHGASGFVLFPPGHDAHDDVSLGRWGGEIAPAVREAVAKARG</sequence>
<keyword evidence="2" id="KW-1185">Reference proteome</keyword>
<accession>A0ABW3EFB1</accession>
<organism evidence="1 2">
    <name type="scientific">Actinomadura sediminis</name>
    <dbReference type="NCBI Taxonomy" id="1038904"/>
    <lineage>
        <taxon>Bacteria</taxon>
        <taxon>Bacillati</taxon>
        <taxon>Actinomycetota</taxon>
        <taxon>Actinomycetes</taxon>
        <taxon>Streptosporangiales</taxon>
        <taxon>Thermomonosporaceae</taxon>
        <taxon>Actinomadura</taxon>
    </lineage>
</organism>
<proteinExistence type="predicted"/>
<dbReference type="Proteomes" id="UP001596972">
    <property type="component" value="Unassembled WGS sequence"/>
</dbReference>
<evidence type="ECO:0000313" key="2">
    <source>
        <dbReference type="Proteomes" id="UP001596972"/>
    </source>
</evidence>
<gene>
    <name evidence="1" type="ORF">ACFQ11_00955</name>
</gene>